<comment type="catalytic activity">
    <reaction evidence="9 10">
        <text>a ubiquinone + NADH + 5 H(+)(in) = a ubiquinol + NAD(+) + 4 H(+)(out)</text>
        <dbReference type="Rhea" id="RHEA:29091"/>
        <dbReference type="Rhea" id="RHEA-COMP:9565"/>
        <dbReference type="Rhea" id="RHEA-COMP:9566"/>
        <dbReference type="ChEBI" id="CHEBI:15378"/>
        <dbReference type="ChEBI" id="CHEBI:16389"/>
        <dbReference type="ChEBI" id="CHEBI:17976"/>
        <dbReference type="ChEBI" id="CHEBI:57540"/>
        <dbReference type="ChEBI" id="CHEBI:57945"/>
        <dbReference type="EC" id="7.1.1.2"/>
    </reaction>
</comment>
<geneLocation type="mitochondrion" evidence="13"/>
<feature type="transmembrane region" description="Helical" evidence="10">
    <location>
        <begin position="236"/>
        <end position="258"/>
    </location>
</feature>
<feature type="transmembrane region" description="Helical" evidence="10">
    <location>
        <begin position="441"/>
        <end position="465"/>
    </location>
</feature>
<evidence type="ECO:0000256" key="3">
    <source>
        <dbReference type="ARBA" id="ARBA00012944"/>
    </source>
</evidence>
<dbReference type="EMBL" id="MW696813">
    <property type="protein sequence ID" value="QYC96597.1"/>
    <property type="molecule type" value="Genomic_DNA"/>
</dbReference>
<keyword evidence="10 13" id="KW-0496">Mitochondrion</keyword>
<feature type="transmembrane region" description="Helical" evidence="10">
    <location>
        <begin position="289"/>
        <end position="311"/>
    </location>
</feature>
<accession>A0A8F8YU11</accession>
<keyword evidence="5 10" id="KW-0812">Transmembrane</keyword>
<feature type="transmembrane region" description="Helical" evidence="10">
    <location>
        <begin position="537"/>
        <end position="556"/>
    </location>
</feature>
<keyword evidence="7 10" id="KW-1133">Transmembrane helix</keyword>
<dbReference type="GO" id="GO:0016020">
    <property type="term" value="C:membrane"/>
    <property type="evidence" value="ECO:0007669"/>
    <property type="project" value="UniProtKB-SubCell"/>
</dbReference>
<feature type="transmembrane region" description="Helical" evidence="10">
    <location>
        <begin position="7"/>
        <end position="34"/>
    </location>
</feature>
<dbReference type="PANTHER" id="PTHR42829">
    <property type="entry name" value="NADH-UBIQUINONE OXIDOREDUCTASE CHAIN 5"/>
    <property type="match status" value="1"/>
</dbReference>
<evidence type="ECO:0000256" key="7">
    <source>
        <dbReference type="ARBA" id="ARBA00022989"/>
    </source>
</evidence>
<dbReference type="GO" id="GO:0008137">
    <property type="term" value="F:NADH dehydrogenase (ubiquinone) activity"/>
    <property type="evidence" value="ECO:0007669"/>
    <property type="project" value="UniProtKB-EC"/>
</dbReference>
<dbReference type="InterPro" id="IPR003945">
    <property type="entry name" value="NU5C-like"/>
</dbReference>
<dbReference type="InterPro" id="IPR001750">
    <property type="entry name" value="ND/Mrp_TM"/>
</dbReference>
<evidence type="ECO:0000256" key="8">
    <source>
        <dbReference type="ARBA" id="ARBA00023136"/>
    </source>
</evidence>
<comment type="similarity">
    <text evidence="10">Belongs to the complex I subunit 5 family.</text>
</comment>
<comment type="subcellular location">
    <subcellularLocation>
        <location evidence="2">Membrane</location>
        <topology evidence="2">Multi-pass membrane protein</topology>
    </subcellularLocation>
</comment>
<dbReference type="GO" id="GO:0015990">
    <property type="term" value="P:electron transport coupled proton transport"/>
    <property type="evidence" value="ECO:0007669"/>
    <property type="project" value="TreeGrafter"/>
</dbReference>
<evidence type="ECO:0000259" key="12">
    <source>
        <dbReference type="Pfam" id="PF00662"/>
    </source>
</evidence>
<evidence type="ECO:0000256" key="6">
    <source>
        <dbReference type="ARBA" id="ARBA00022982"/>
    </source>
</evidence>
<keyword evidence="6" id="KW-0249">Electron transport</keyword>
<comment type="function">
    <text evidence="1">Core subunit of the mitochondrial membrane respiratory chain NADH dehydrogenase (Complex I) that is believed to belong to the minimal assembly required for catalysis. Complex I functions in the transfer of electrons from NADH to the respiratory chain. The immediate electron acceptor for the enzyme is believed to be ubiquinone.</text>
</comment>
<organism evidence="13">
    <name type="scientific">Falcolipeurus suturalis</name>
    <dbReference type="NCBI Taxonomy" id="2839002"/>
    <lineage>
        <taxon>Eukaryota</taxon>
        <taxon>Metazoa</taxon>
        <taxon>Ecdysozoa</taxon>
        <taxon>Arthropoda</taxon>
        <taxon>Hexapoda</taxon>
        <taxon>Insecta</taxon>
        <taxon>Pterygota</taxon>
        <taxon>Neoptera</taxon>
        <taxon>Paraneoptera</taxon>
        <taxon>Psocodea</taxon>
        <taxon>Troctomorpha</taxon>
        <taxon>Phthiraptera</taxon>
        <taxon>Ischnocera</taxon>
        <taxon>Philopteridae</taxon>
        <taxon>Falcolipeurus</taxon>
    </lineage>
</organism>
<feature type="transmembrane region" description="Helical" evidence="10">
    <location>
        <begin position="265"/>
        <end position="283"/>
    </location>
</feature>
<protein>
    <recommendedName>
        <fullName evidence="4 10">NADH-ubiquinone oxidoreductase chain 5</fullName>
        <ecNumber evidence="3 10">7.1.1.2</ecNumber>
    </recommendedName>
</protein>
<feature type="transmembrane region" description="Helical" evidence="10">
    <location>
        <begin position="87"/>
        <end position="102"/>
    </location>
</feature>
<keyword evidence="10" id="KW-0520">NAD</keyword>
<feature type="domain" description="NADH-Ubiquinone oxidoreductase (complex I) chain 5 N-terminal" evidence="12">
    <location>
        <begin position="42"/>
        <end position="88"/>
    </location>
</feature>
<keyword evidence="10" id="KW-0813">Transport</keyword>
<evidence type="ECO:0000256" key="10">
    <source>
        <dbReference type="RuleBase" id="RU003404"/>
    </source>
</evidence>
<gene>
    <name evidence="13" type="primary">nad5</name>
</gene>
<feature type="transmembrane region" description="Helical" evidence="10">
    <location>
        <begin position="374"/>
        <end position="401"/>
    </location>
</feature>
<keyword evidence="10" id="KW-0830">Ubiquinone</keyword>
<dbReference type="Pfam" id="PF00662">
    <property type="entry name" value="Proton_antipo_N"/>
    <property type="match status" value="1"/>
</dbReference>
<feature type="transmembrane region" description="Helical" evidence="10">
    <location>
        <begin position="210"/>
        <end position="230"/>
    </location>
</feature>
<feature type="transmembrane region" description="Helical" evidence="10">
    <location>
        <begin position="332"/>
        <end position="354"/>
    </location>
</feature>
<evidence type="ECO:0000259" key="11">
    <source>
        <dbReference type="Pfam" id="PF00361"/>
    </source>
</evidence>
<feature type="domain" description="NADH:quinone oxidoreductase/Mrp antiporter transmembrane" evidence="11">
    <location>
        <begin position="104"/>
        <end position="379"/>
    </location>
</feature>
<dbReference type="PRINTS" id="PR01434">
    <property type="entry name" value="NADHDHGNASE5"/>
</dbReference>
<feature type="transmembrane region" description="Helical" evidence="10">
    <location>
        <begin position="149"/>
        <end position="166"/>
    </location>
</feature>
<dbReference type="GO" id="GO:0003954">
    <property type="term" value="F:NADH dehydrogenase activity"/>
    <property type="evidence" value="ECO:0007669"/>
    <property type="project" value="TreeGrafter"/>
</dbReference>
<keyword evidence="8 10" id="KW-0472">Membrane</keyword>
<evidence type="ECO:0000256" key="5">
    <source>
        <dbReference type="ARBA" id="ARBA00022692"/>
    </source>
</evidence>
<evidence type="ECO:0000313" key="13">
    <source>
        <dbReference type="EMBL" id="QYC96597.1"/>
    </source>
</evidence>
<dbReference type="EC" id="7.1.1.2" evidence="3 10"/>
<dbReference type="PANTHER" id="PTHR42829:SF2">
    <property type="entry name" value="NADH-UBIQUINONE OXIDOREDUCTASE CHAIN 5"/>
    <property type="match status" value="1"/>
</dbReference>
<name>A0A8F8YU11_9NEOP</name>
<feature type="transmembrane region" description="Helical" evidence="10">
    <location>
        <begin position="108"/>
        <end position="128"/>
    </location>
</feature>
<sequence>MYLKNYIWIVIMLFFLITFFFCLTFLSVDLQSFINFSILIKSDLNFSLSLVFDHISLMFIFTVLLVSLLVMFYSLDYMKDEKMMNKFFLNMVMFIFSMILLSCSSSVFWLMIGWDGLGITSFFLIIYFQNWKSFNSGMVTFICNRMGDLFLISSIIFFFELGSFSYCMEYSTDMLLCSMLLMVASFTKSAQLPFSVWLPLAMAAPTPVSSLVHSSTLVTAGIFIMIRFSLFLNNELYVSIIYLVSSVTIILSGFSAMCEFDLKKIIALSTLCHVGLMMFFISMGEEWSAMIHLVMHAFFKSLLFMSAGILIHENYNLQDIRLIFLNFNFNKNVWVSLMISCASMMGLPFLSGFYSKDLLALSISSDNLEFSSFMVFFLAVMFTVIYSVRLMYMISLCFYSFSVFKVSESFNYMHVSTFLGSIFSSIFGGLILWSLVNLENFSNFGIFMGKVKFFIFFFIFLGILISWKQTKFSKSSIFSFFSKMWLINSSILIMQESFLRYSFLNFHYCNKGLLEYFFESFYYSCTLFIKTVMNVSSFFPLSVNFFSVIIFVSFGVSF</sequence>
<dbReference type="AlphaFoldDB" id="A0A8F8YU11"/>
<evidence type="ECO:0000256" key="9">
    <source>
        <dbReference type="ARBA" id="ARBA00049551"/>
    </source>
</evidence>
<comment type="function">
    <text evidence="10">Core subunit of the mitochondrial membrane respiratory chain NADH dehydrogenase (Complex I) which catalyzes electron transfer from NADH through the respiratory chain, using ubiquinone as an electron acceptor. Essential for the catalytic activity and assembly of complex I.</text>
</comment>
<dbReference type="GO" id="GO:0042773">
    <property type="term" value="P:ATP synthesis coupled electron transport"/>
    <property type="evidence" value="ECO:0007669"/>
    <property type="project" value="InterPro"/>
</dbReference>
<evidence type="ECO:0000256" key="4">
    <source>
        <dbReference type="ARBA" id="ARBA00021096"/>
    </source>
</evidence>
<evidence type="ECO:0000256" key="1">
    <source>
        <dbReference type="ARBA" id="ARBA00003257"/>
    </source>
</evidence>
<feature type="transmembrane region" description="Helical" evidence="10">
    <location>
        <begin position="413"/>
        <end position="435"/>
    </location>
</feature>
<dbReference type="InterPro" id="IPR001516">
    <property type="entry name" value="Proton_antipo_N"/>
</dbReference>
<proteinExistence type="inferred from homology"/>
<feature type="transmembrane region" description="Helical" evidence="10">
    <location>
        <begin position="54"/>
        <end position="75"/>
    </location>
</feature>
<reference evidence="13" key="1">
    <citation type="journal article" date="2021" name="Parasit. Vectors">
        <title>Highly rearranged mitochondrial genome in Falcolipeurus lice (Phthiraptera: Philopteridae) from endangered eagles.</title>
        <authorList>
            <person name="Nie Y."/>
            <person name="Fu Y.T."/>
            <person name="Zhang Y."/>
            <person name="Deng Y.P."/>
            <person name="Wang W."/>
            <person name="Tu Y."/>
            <person name="Liu G.H."/>
        </authorList>
    </citation>
    <scope>NUCLEOTIDE SEQUENCE</scope>
</reference>
<evidence type="ECO:0000256" key="2">
    <source>
        <dbReference type="ARBA" id="ARBA00004141"/>
    </source>
</evidence>
<dbReference type="Pfam" id="PF00361">
    <property type="entry name" value="Proton_antipo_M"/>
    <property type="match status" value="1"/>
</dbReference>
<feature type="transmembrane region" description="Helical" evidence="10">
    <location>
        <begin position="178"/>
        <end position="198"/>
    </location>
</feature>